<dbReference type="Proteomes" id="UP000679725">
    <property type="component" value="Unassembled WGS sequence"/>
</dbReference>
<gene>
    <name evidence="2" type="ORF">DYBT9623_04448</name>
</gene>
<evidence type="ECO:0000313" key="3">
    <source>
        <dbReference type="Proteomes" id="UP000679725"/>
    </source>
</evidence>
<evidence type="ECO:0000256" key="1">
    <source>
        <dbReference type="SAM" id="MobiDB-lite"/>
    </source>
</evidence>
<comment type="caution">
    <text evidence="2">The sequence shown here is derived from an EMBL/GenBank/DDBJ whole genome shotgun (WGS) entry which is preliminary data.</text>
</comment>
<accession>A0ABM8UW20</accession>
<sequence length="80" mass="9244">MARIYPIHKLDDLYRLSPHIVDSEFESMERTIENGESIKFEGLGSPDIEITTVDQLREFRQRLDGTDPNSNDPENTKQHG</sequence>
<keyword evidence="3" id="KW-1185">Reference proteome</keyword>
<organism evidence="2 3">
    <name type="scientific">Dyadobacter linearis</name>
    <dbReference type="NCBI Taxonomy" id="2823330"/>
    <lineage>
        <taxon>Bacteria</taxon>
        <taxon>Pseudomonadati</taxon>
        <taxon>Bacteroidota</taxon>
        <taxon>Cytophagia</taxon>
        <taxon>Cytophagales</taxon>
        <taxon>Spirosomataceae</taxon>
        <taxon>Dyadobacter</taxon>
    </lineage>
</organism>
<name>A0ABM8UW20_9BACT</name>
<feature type="region of interest" description="Disordered" evidence="1">
    <location>
        <begin position="61"/>
        <end position="80"/>
    </location>
</feature>
<protein>
    <submittedName>
        <fullName evidence="2">Uncharacterized protein</fullName>
    </submittedName>
</protein>
<reference evidence="2 3" key="1">
    <citation type="submission" date="2021-04" db="EMBL/GenBank/DDBJ databases">
        <authorList>
            <person name="Rodrigo-Torres L."/>
            <person name="Arahal R. D."/>
            <person name="Lucena T."/>
        </authorList>
    </citation>
    <scope>NUCLEOTIDE SEQUENCE [LARGE SCALE GENOMIC DNA]</scope>
    <source>
        <strain evidence="2 3">CECT 9623</strain>
    </source>
</reference>
<dbReference type="EMBL" id="CAJRAU010000007">
    <property type="protein sequence ID" value="CAG5072911.1"/>
    <property type="molecule type" value="Genomic_DNA"/>
</dbReference>
<dbReference type="RefSeq" id="WP_215235727.1">
    <property type="nucleotide sequence ID" value="NZ_CAJRAU010000007.1"/>
</dbReference>
<proteinExistence type="predicted"/>
<evidence type="ECO:0000313" key="2">
    <source>
        <dbReference type="EMBL" id="CAG5072911.1"/>
    </source>
</evidence>